<dbReference type="SUPFAM" id="SSF54277">
    <property type="entry name" value="CAD &amp; PB1 domains"/>
    <property type="match status" value="1"/>
</dbReference>
<proteinExistence type="predicted"/>
<organism evidence="1 2">
    <name type="scientific">Populus alba x Populus x berolinensis</name>
    <dbReference type="NCBI Taxonomy" id="444605"/>
    <lineage>
        <taxon>Eukaryota</taxon>
        <taxon>Viridiplantae</taxon>
        <taxon>Streptophyta</taxon>
        <taxon>Embryophyta</taxon>
        <taxon>Tracheophyta</taxon>
        <taxon>Spermatophyta</taxon>
        <taxon>Magnoliopsida</taxon>
        <taxon>eudicotyledons</taxon>
        <taxon>Gunneridae</taxon>
        <taxon>Pentapetalae</taxon>
        <taxon>rosids</taxon>
        <taxon>fabids</taxon>
        <taxon>Malpighiales</taxon>
        <taxon>Salicaceae</taxon>
        <taxon>Saliceae</taxon>
        <taxon>Populus</taxon>
    </lineage>
</organism>
<accession>A0AAD6RDJ3</accession>
<dbReference type="PANTHER" id="PTHR31066:SF85">
    <property type="entry name" value="OS02G0809100 PROTEIN"/>
    <property type="match status" value="1"/>
</dbReference>
<evidence type="ECO:0000313" key="1">
    <source>
        <dbReference type="EMBL" id="KAJ7006988.1"/>
    </source>
</evidence>
<sequence>MVGKSNQDSTITSSLTSEATRESYPSITVSSFLGWCIKSLSTSCGEDVDALISVTSDEDLEHMMIEFDRLHRASAKAAKLRFIVPSEVKSERQLFVDALDSVRTKFVDTQPSQPTVPEVVVKDVSAGSECGSEDRKLIGDAFEAFKQQTLDLRLHFAGNNEQRKSDEACSRGFLDEYYAQKLTGKMTPGM</sequence>
<keyword evidence="2" id="KW-1185">Reference proteome</keyword>
<dbReference type="InterPro" id="IPR053198">
    <property type="entry name" value="Gynoecium_Dev_Regulator"/>
</dbReference>
<dbReference type="Proteomes" id="UP001164929">
    <property type="component" value="Chromosome 2"/>
</dbReference>
<evidence type="ECO:0000313" key="2">
    <source>
        <dbReference type="Proteomes" id="UP001164929"/>
    </source>
</evidence>
<dbReference type="EMBL" id="JAQIZT010000002">
    <property type="protein sequence ID" value="KAJ7006988.1"/>
    <property type="molecule type" value="Genomic_DNA"/>
</dbReference>
<comment type="caution">
    <text evidence="1">The sequence shown here is derived from an EMBL/GenBank/DDBJ whole genome shotgun (WGS) entry which is preliminary data.</text>
</comment>
<dbReference type="PANTHER" id="PTHR31066">
    <property type="entry name" value="OS05G0427100 PROTEIN-RELATED"/>
    <property type="match status" value="1"/>
</dbReference>
<evidence type="ECO:0008006" key="3">
    <source>
        <dbReference type="Google" id="ProtNLM"/>
    </source>
</evidence>
<name>A0AAD6RDJ3_9ROSI</name>
<reference evidence="1" key="1">
    <citation type="journal article" date="2023" name="Mol. Ecol. Resour.">
        <title>Chromosome-level genome assembly of a triploid poplar Populus alba 'Berolinensis'.</title>
        <authorList>
            <person name="Chen S."/>
            <person name="Yu Y."/>
            <person name="Wang X."/>
            <person name="Wang S."/>
            <person name="Zhang T."/>
            <person name="Zhou Y."/>
            <person name="He R."/>
            <person name="Meng N."/>
            <person name="Wang Y."/>
            <person name="Liu W."/>
            <person name="Liu Z."/>
            <person name="Liu J."/>
            <person name="Guo Q."/>
            <person name="Huang H."/>
            <person name="Sederoff R.R."/>
            <person name="Wang G."/>
            <person name="Qu G."/>
            <person name="Chen S."/>
        </authorList>
    </citation>
    <scope>NUCLEOTIDE SEQUENCE</scope>
    <source>
        <strain evidence="1">SC-2020</strain>
    </source>
</reference>
<gene>
    <name evidence="1" type="ORF">NC653_006141</name>
</gene>
<protein>
    <recommendedName>
        <fullName evidence="3">PB1 domain-containing protein</fullName>
    </recommendedName>
</protein>
<dbReference type="AlphaFoldDB" id="A0AAD6RDJ3"/>